<accession>A0A368C4M0</accession>
<dbReference type="PRINTS" id="PR00073">
    <property type="entry name" value="COPRGNOXDASE"/>
</dbReference>
<dbReference type="EC" id="1.3.3.3" evidence="4"/>
<comment type="subunit">
    <text evidence="3">Homodimer.</text>
</comment>
<evidence type="ECO:0000256" key="7">
    <source>
        <dbReference type="ARBA" id="ARBA00023244"/>
    </source>
</evidence>
<gene>
    <name evidence="8" type="ORF">DBW92_02990</name>
</gene>
<dbReference type="InterPro" id="IPR036406">
    <property type="entry name" value="Coprogen_oxidase_aer_sf"/>
</dbReference>
<dbReference type="Gene3D" id="3.40.1500.10">
    <property type="entry name" value="Coproporphyrinogen III oxidase, aerobic"/>
    <property type="match status" value="1"/>
</dbReference>
<reference evidence="8 9" key="1">
    <citation type="journal article" date="2018" name="Microbiome">
        <title>Fine metagenomic profile of the Mediterranean stratified and mixed water columns revealed by assembly and recruitment.</title>
        <authorList>
            <person name="Haro-Moreno J.M."/>
            <person name="Lopez-Perez M."/>
            <person name="De La Torre J.R."/>
            <person name="Picazo A."/>
            <person name="Camacho A."/>
            <person name="Rodriguez-Valera F."/>
        </authorList>
    </citation>
    <scope>NUCLEOTIDE SEQUENCE [LARGE SCALE GENOMIC DNA]</scope>
    <source>
        <strain evidence="8">MED-G78</strain>
    </source>
</reference>
<dbReference type="Pfam" id="PF01218">
    <property type="entry name" value="Coprogen_oxidas"/>
    <property type="match status" value="1"/>
</dbReference>
<dbReference type="SUPFAM" id="SSF102886">
    <property type="entry name" value="Coproporphyrinogen III oxidase"/>
    <property type="match status" value="1"/>
</dbReference>
<dbReference type="Proteomes" id="UP000252915">
    <property type="component" value="Unassembled WGS sequence"/>
</dbReference>
<evidence type="ECO:0000313" key="8">
    <source>
        <dbReference type="EMBL" id="RCL44519.1"/>
    </source>
</evidence>
<evidence type="ECO:0000256" key="3">
    <source>
        <dbReference type="ARBA" id="ARBA00011738"/>
    </source>
</evidence>
<dbReference type="GO" id="GO:0006782">
    <property type="term" value="P:protoporphyrinogen IX biosynthetic process"/>
    <property type="evidence" value="ECO:0007669"/>
    <property type="project" value="TreeGrafter"/>
</dbReference>
<sequence length="300" mass="35062">MIKTFEDQFSKIQTQIIEKYCNLEPSKSCVISDDNWIRKKGGGGRTFIIEKGKFFDKAAINFSSISGKKLPRPALDNIEKDNANSYQAMGVSVITHPKNPFIPTSHMNVRLFLLLNKKKEVINWWVGGGYDLTPYFAYEKDCIFWHKAAKTNLDTFNKSYYKKFAKNCDEYFYLPHRDEKRGIGGIFFDNFNDLSIDKSVKMLESVANTYLQSYIKIIKLRQNRSFSLSNKAFQEYRRGRYAEFNLLYDRGTSFGLQSGGRIESILASLPPMTSWIYNKDNKFKKYEENLLFILKKRWRG</sequence>
<dbReference type="PANTHER" id="PTHR10755">
    <property type="entry name" value="COPROPORPHYRINOGEN III OXIDASE, MITOCHONDRIAL"/>
    <property type="match status" value="1"/>
</dbReference>
<comment type="caution">
    <text evidence="8">The sequence shown here is derived from an EMBL/GenBank/DDBJ whole genome shotgun (WGS) entry which is preliminary data.</text>
</comment>
<dbReference type="EMBL" id="QOPI01000014">
    <property type="protein sequence ID" value="RCL44519.1"/>
    <property type="molecule type" value="Genomic_DNA"/>
</dbReference>
<evidence type="ECO:0000256" key="6">
    <source>
        <dbReference type="ARBA" id="ARBA00023133"/>
    </source>
</evidence>
<evidence type="ECO:0000256" key="5">
    <source>
        <dbReference type="ARBA" id="ARBA00023002"/>
    </source>
</evidence>
<evidence type="ECO:0000313" key="9">
    <source>
        <dbReference type="Proteomes" id="UP000252915"/>
    </source>
</evidence>
<dbReference type="GO" id="GO:0005737">
    <property type="term" value="C:cytoplasm"/>
    <property type="evidence" value="ECO:0007669"/>
    <property type="project" value="TreeGrafter"/>
</dbReference>
<name>A0A368C4M0_9GAMM</name>
<proteinExistence type="inferred from homology"/>
<organism evidence="8 9">
    <name type="scientific">SAR86 cluster bacterium</name>
    <dbReference type="NCBI Taxonomy" id="2030880"/>
    <lineage>
        <taxon>Bacteria</taxon>
        <taxon>Pseudomonadati</taxon>
        <taxon>Pseudomonadota</taxon>
        <taxon>Gammaproteobacteria</taxon>
        <taxon>SAR86 cluster</taxon>
    </lineage>
</organism>
<keyword evidence="7" id="KW-0627">Porphyrin biosynthesis</keyword>
<keyword evidence="6" id="KW-0350">Heme biosynthesis</keyword>
<dbReference type="NCBIfam" id="NF003727">
    <property type="entry name" value="PRK05330.1"/>
    <property type="match status" value="1"/>
</dbReference>
<dbReference type="InterPro" id="IPR001260">
    <property type="entry name" value="Coprogen_oxidase_aer"/>
</dbReference>
<comment type="similarity">
    <text evidence="2">Belongs to the aerobic coproporphyrinogen-III oxidase family.</text>
</comment>
<evidence type="ECO:0000256" key="1">
    <source>
        <dbReference type="ARBA" id="ARBA00005168"/>
    </source>
</evidence>
<dbReference type="PIRSF" id="PIRSF000166">
    <property type="entry name" value="Coproporphyri_ox"/>
    <property type="match status" value="1"/>
</dbReference>
<protein>
    <recommendedName>
        <fullName evidence="4">coproporphyrinogen oxidase</fullName>
        <ecNumber evidence="4">1.3.3.3</ecNumber>
    </recommendedName>
</protein>
<dbReference type="AlphaFoldDB" id="A0A368C4M0"/>
<keyword evidence="5 8" id="KW-0560">Oxidoreductase</keyword>
<evidence type="ECO:0000256" key="4">
    <source>
        <dbReference type="ARBA" id="ARBA00012869"/>
    </source>
</evidence>
<dbReference type="PANTHER" id="PTHR10755:SF0">
    <property type="entry name" value="OXYGEN-DEPENDENT COPROPORPHYRINOGEN-III OXIDASE, MITOCHONDRIAL"/>
    <property type="match status" value="1"/>
</dbReference>
<dbReference type="GO" id="GO:0004109">
    <property type="term" value="F:coproporphyrinogen oxidase activity"/>
    <property type="evidence" value="ECO:0007669"/>
    <property type="project" value="UniProtKB-EC"/>
</dbReference>
<comment type="pathway">
    <text evidence="1">Porphyrin-containing compound metabolism; protoporphyrin-IX biosynthesis; protoporphyrinogen-IX from coproporphyrinogen-III (O2 route): step 1/1.</text>
</comment>
<evidence type="ECO:0000256" key="2">
    <source>
        <dbReference type="ARBA" id="ARBA00010644"/>
    </source>
</evidence>